<name>A0AAX2H225_9FLAO</name>
<dbReference type="Proteomes" id="UP000215539">
    <property type="component" value="Chromosome 1"/>
</dbReference>
<reference evidence="1 2" key="1">
    <citation type="submission" date="2017-06" db="EMBL/GenBank/DDBJ databases">
        <authorList>
            <consortium name="Pathogen Informatics"/>
        </authorList>
    </citation>
    <scope>NUCLEOTIDE SEQUENCE [LARGE SCALE GENOMIC DNA]</scope>
    <source>
        <strain evidence="1 2">NCTC12947</strain>
    </source>
</reference>
<gene>
    <name evidence="1" type="ORF">SAMEA44541418_02144</name>
</gene>
<evidence type="ECO:0000313" key="1">
    <source>
        <dbReference type="EMBL" id="SNV15706.1"/>
    </source>
</evidence>
<proteinExistence type="predicted"/>
<dbReference type="PROSITE" id="PS51257">
    <property type="entry name" value="PROKAR_LIPOPROTEIN"/>
    <property type="match status" value="1"/>
</dbReference>
<evidence type="ECO:0000313" key="2">
    <source>
        <dbReference type="Proteomes" id="UP000215539"/>
    </source>
</evidence>
<sequence length="332" mass="38335">MKMRNIIYISLFLCSCSAIGQIRKAKEVTYPVKSDTITVQDDPEALKYTFKRFKQQQEKWFKFNQVGLNMSEVTFSNWSAGGENSISGLMNGRFRRRYNERTYFWDNELEINYGINAQKGREVRKTDDKLSLVSAIGYRGNSESFWYYTARYQFLSQISNGYNYPDTEKAISKFFAPAYITFGLGGEYAPDPEKTHFNIFLSPITAKTTLVLDKTLSDEGAFGVDKGKKSHTELGFSINGQWNKKLMENILFDTRFSFYGDYLKKFGNIDVDWEANLNLKVNSYVQARVGVHIKYDDDVKFYSYKDAAGETHTYGARTQFKQILGIGILYTF</sequence>
<dbReference type="AlphaFoldDB" id="A0AAX2H225"/>
<dbReference type="InterPro" id="IPR021428">
    <property type="entry name" value="DUF3078"/>
</dbReference>
<dbReference type="Pfam" id="PF11276">
    <property type="entry name" value="DUF3078"/>
    <property type="match status" value="1"/>
</dbReference>
<organism evidence="1 2">
    <name type="scientific">Capnocytophaga haemolytica</name>
    <dbReference type="NCBI Taxonomy" id="45243"/>
    <lineage>
        <taxon>Bacteria</taxon>
        <taxon>Pseudomonadati</taxon>
        <taxon>Bacteroidota</taxon>
        <taxon>Flavobacteriia</taxon>
        <taxon>Flavobacteriales</taxon>
        <taxon>Flavobacteriaceae</taxon>
        <taxon>Capnocytophaga</taxon>
    </lineage>
</organism>
<protein>
    <submittedName>
        <fullName evidence="1">Protein of uncharacterized function (DUF3078)</fullName>
    </submittedName>
</protein>
<dbReference type="EMBL" id="LT906449">
    <property type="protein sequence ID" value="SNV15706.1"/>
    <property type="molecule type" value="Genomic_DNA"/>
</dbReference>
<accession>A0AAX2H225</accession>